<dbReference type="GO" id="GO:0015293">
    <property type="term" value="F:symporter activity"/>
    <property type="evidence" value="ECO:0007669"/>
    <property type="project" value="UniProtKB-KW"/>
</dbReference>
<evidence type="ECO:0000256" key="10">
    <source>
        <dbReference type="ARBA" id="ARBA00054632"/>
    </source>
</evidence>
<dbReference type="Pfam" id="PF07690">
    <property type="entry name" value="MFS_1"/>
    <property type="match status" value="1"/>
</dbReference>
<evidence type="ECO:0000256" key="6">
    <source>
        <dbReference type="ARBA" id="ARBA00022989"/>
    </source>
</evidence>
<feature type="domain" description="Major facilitator superfamily (MFS) profile" evidence="14">
    <location>
        <begin position="36"/>
        <end position="486"/>
    </location>
</feature>
<dbReference type="GO" id="GO:0016020">
    <property type="term" value="C:membrane"/>
    <property type="evidence" value="ECO:0007669"/>
    <property type="project" value="UniProtKB-SubCell"/>
</dbReference>
<keyword evidence="9" id="KW-0406">Ion transport</keyword>
<comment type="subcellular location">
    <subcellularLocation>
        <location evidence="1">Membrane</location>
        <topology evidence="1">Multi-pass membrane protein</topology>
    </subcellularLocation>
</comment>
<dbReference type="InterPro" id="IPR020846">
    <property type="entry name" value="MFS_dom"/>
</dbReference>
<evidence type="ECO:0000259" key="14">
    <source>
        <dbReference type="PROSITE" id="PS50850"/>
    </source>
</evidence>
<feature type="transmembrane region" description="Helical" evidence="13">
    <location>
        <begin position="287"/>
        <end position="311"/>
    </location>
</feature>
<comment type="similarity">
    <text evidence="2">Belongs to the major facilitator superfamily. Sodium/anion cotransporter family.</text>
</comment>
<dbReference type="PROSITE" id="PS50850">
    <property type="entry name" value="MFS"/>
    <property type="match status" value="1"/>
</dbReference>
<feature type="transmembrane region" description="Helical" evidence="13">
    <location>
        <begin position="393"/>
        <end position="416"/>
    </location>
</feature>
<evidence type="ECO:0000256" key="1">
    <source>
        <dbReference type="ARBA" id="ARBA00004141"/>
    </source>
</evidence>
<feature type="transmembrane region" description="Helical" evidence="13">
    <location>
        <begin position="202"/>
        <end position="221"/>
    </location>
</feature>
<dbReference type="Gene3D" id="1.20.1250.20">
    <property type="entry name" value="MFS general substrate transporter like domains"/>
    <property type="match status" value="2"/>
</dbReference>
<comment type="function">
    <text evidence="10">May be an inorganic phosphate cotransporter.</text>
</comment>
<dbReference type="GO" id="GO:0006814">
    <property type="term" value="P:sodium ion transport"/>
    <property type="evidence" value="ECO:0007669"/>
    <property type="project" value="UniProtKB-KW"/>
</dbReference>
<keyword evidence="9" id="KW-0739">Sodium transport</keyword>
<feature type="transmembrane region" description="Helical" evidence="13">
    <location>
        <begin position="109"/>
        <end position="128"/>
    </location>
</feature>
<keyword evidence="7" id="KW-0915">Sodium</keyword>
<dbReference type="AlphaFoldDB" id="A0A2H1W593"/>
<proteinExistence type="inferred from homology"/>
<dbReference type="FunFam" id="1.20.1250.20:FF:000003">
    <property type="entry name" value="Solute carrier family 17 member 3"/>
    <property type="match status" value="1"/>
</dbReference>
<keyword evidence="3" id="KW-0813">Transport</keyword>
<dbReference type="EMBL" id="ODYU01006429">
    <property type="protein sequence ID" value="SOQ48265.1"/>
    <property type="molecule type" value="Genomic_DNA"/>
</dbReference>
<dbReference type="PANTHER" id="PTHR11662">
    <property type="entry name" value="SOLUTE CARRIER FAMILY 17"/>
    <property type="match status" value="1"/>
</dbReference>
<evidence type="ECO:0000256" key="4">
    <source>
        <dbReference type="ARBA" id="ARBA00022692"/>
    </source>
</evidence>
<dbReference type="FunFam" id="1.20.1250.20:FF:000144">
    <property type="entry name" value="Picot, isoform B"/>
    <property type="match status" value="1"/>
</dbReference>
<dbReference type="CDD" id="cd17318">
    <property type="entry name" value="MFS_SLC17"/>
    <property type="match status" value="1"/>
</dbReference>
<feature type="transmembrane region" description="Helical" evidence="13">
    <location>
        <begin position="38"/>
        <end position="62"/>
    </location>
</feature>
<feature type="transmembrane region" description="Helical" evidence="13">
    <location>
        <begin position="463"/>
        <end position="484"/>
    </location>
</feature>
<feature type="region of interest" description="Disordered" evidence="12">
    <location>
        <begin position="492"/>
        <end position="521"/>
    </location>
</feature>
<evidence type="ECO:0000256" key="11">
    <source>
        <dbReference type="ARBA" id="ARBA00068450"/>
    </source>
</evidence>
<feature type="transmembrane region" description="Helical" evidence="13">
    <location>
        <begin position="428"/>
        <end position="451"/>
    </location>
</feature>
<accession>A0A2H1W593</accession>
<evidence type="ECO:0000256" key="12">
    <source>
        <dbReference type="SAM" id="MobiDB-lite"/>
    </source>
</evidence>
<dbReference type="SUPFAM" id="SSF103473">
    <property type="entry name" value="MFS general substrate transporter"/>
    <property type="match status" value="1"/>
</dbReference>
<evidence type="ECO:0000256" key="8">
    <source>
        <dbReference type="ARBA" id="ARBA00023136"/>
    </source>
</evidence>
<evidence type="ECO:0000256" key="9">
    <source>
        <dbReference type="ARBA" id="ARBA00023201"/>
    </source>
</evidence>
<name>A0A2H1W593_SPOFR</name>
<reference evidence="15" key="1">
    <citation type="submission" date="2016-07" db="EMBL/GenBank/DDBJ databases">
        <authorList>
            <person name="Bretaudeau A."/>
        </authorList>
    </citation>
    <scope>NUCLEOTIDE SEQUENCE</scope>
    <source>
        <strain evidence="15">Rice</strain>
        <tissue evidence="15">Whole body</tissue>
    </source>
</reference>
<dbReference type="PANTHER" id="PTHR11662:SF280">
    <property type="entry name" value="FI21844P1-RELATED"/>
    <property type="match status" value="1"/>
</dbReference>
<evidence type="ECO:0000313" key="15">
    <source>
        <dbReference type="EMBL" id="SOQ48265.1"/>
    </source>
</evidence>
<feature type="transmembrane region" description="Helical" evidence="13">
    <location>
        <begin position="173"/>
        <end position="196"/>
    </location>
</feature>
<organism evidence="15">
    <name type="scientific">Spodoptera frugiperda</name>
    <name type="common">Fall armyworm</name>
    <dbReference type="NCBI Taxonomy" id="7108"/>
    <lineage>
        <taxon>Eukaryota</taxon>
        <taxon>Metazoa</taxon>
        <taxon>Ecdysozoa</taxon>
        <taxon>Arthropoda</taxon>
        <taxon>Hexapoda</taxon>
        <taxon>Insecta</taxon>
        <taxon>Pterygota</taxon>
        <taxon>Neoptera</taxon>
        <taxon>Endopterygota</taxon>
        <taxon>Lepidoptera</taxon>
        <taxon>Glossata</taxon>
        <taxon>Ditrysia</taxon>
        <taxon>Noctuoidea</taxon>
        <taxon>Noctuidae</taxon>
        <taxon>Amphipyrinae</taxon>
        <taxon>Spodoptera</taxon>
    </lineage>
</organism>
<evidence type="ECO:0000256" key="7">
    <source>
        <dbReference type="ARBA" id="ARBA00023053"/>
    </source>
</evidence>
<sequence>MVNSFNSDYVVIVPLYTKPHDVCVSAGRVLGMRHVMACLMFLATTVSYATRVSMSVGIVAMTSNNSYGHPVFTHWTRSIQDTILSSFFWGYIVLQIPAGYIAGRFGGKYLMLISMATTGVVNLLLPIAAIKGDYMAVCACRIVMGLVQGLLYPSLHGVLGHWVPVSERSRLGTFVYAGAQLGTIVELLTSGMLAASPWGWPSVFYVAGICCLVWSVLWVVFGDSTPGSSRWISKEERNYIELNAGSNEIGHEVNDQNTSFAFWSTTLDDTNALNIVHQKMPTPWKGILTCLPFWAILLAHSGQNLGFWTLLTELPSYMKNVLNVDIKENGQLSALPYVAMYILSFFFSWLADFLVNRKIIKLVTSRRIFNTIAQWGPAIALLGLSYLPAGNLSLAVIILTVTCGLNGAHYVGFMLSHIDLSPNHASTMMGFTNGIGAIFSILAPLSVSFVVEDETSAADWRKVFFISVAFYFLANLFYLLFISADIQPWNEPKPKPLEDGEKKPAEKSADEKSKNMGEHKF</sequence>
<keyword evidence="5" id="KW-0769">Symport</keyword>
<dbReference type="GO" id="GO:0006820">
    <property type="term" value="P:monoatomic anion transport"/>
    <property type="evidence" value="ECO:0007669"/>
    <property type="project" value="TreeGrafter"/>
</dbReference>
<dbReference type="InterPro" id="IPR011701">
    <property type="entry name" value="MFS"/>
</dbReference>
<dbReference type="InterPro" id="IPR050382">
    <property type="entry name" value="MFS_Na/Anion_cotransporter"/>
</dbReference>
<feature type="transmembrane region" description="Helical" evidence="13">
    <location>
        <begin position="82"/>
        <end position="102"/>
    </location>
</feature>
<evidence type="ECO:0000256" key="2">
    <source>
        <dbReference type="ARBA" id="ARBA00008586"/>
    </source>
</evidence>
<dbReference type="InterPro" id="IPR036259">
    <property type="entry name" value="MFS_trans_sf"/>
</dbReference>
<evidence type="ECO:0000256" key="13">
    <source>
        <dbReference type="SAM" id="Phobius"/>
    </source>
</evidence>
<keyword evidence="8 13" id="KW-0472">Membrane</keyword>
<evidence type="ECO:0000256" key="5">
    <source>
        <dbReference type="ARBA" id="ARBA00022847"/>
    </source>
</evidence>
<keyword evidence="4 13" id="KW-0812">Transmembrane</keyword>
<protein>
    <recommendedName>
        <fullName evidence="11">Putative inorganic phosphate cotransporter</fullName>
    </recommendedName>
</protein>
<feature type="transmembrane region" description="Helical" evidence="13">
    <location>
        <begin position="334"/>
        <end position="355"/>
    </location>
</feature>
<gene>
    <name evidence="15" type="ORF">SFRICE_028622</name>
</gene>
<keyword evidence="6 13" id="KW-1133">Transmembrane helix</keyword>
<evidence type="ECO:0000256" key="3">
    <source>
        <dbReference type="ARBA" id="ARBA00022448"/>
    </source>
</evidence>